<organism evidence="1 2">
    <name type="scientific">Pistacia integerrima</name>
    <dbReference type="NCBI Taxonomy" id="434235"/>
    <lineage>
        <taxon>Eukaryota</taxon>
        <taxon>Viridiplantae</taxon>
        <taxon>Streptophyta</taxon>
        <taxon>Embryophyta</taxon>
        <taxon>Tracheophyta</taxon>
        <taxon>Spermatophyta</taxon>
        <taxon>Magnoliopsida</taxon>
        <taxon>eudicotyledons</taxon>
        <taxon>Gunneridae</taxon>
        <taxon>Pentapetalae</taxon>
        <taxon>rosids</taxon>
        <taxon>malvids</taxon>
        <taxon>Sapindales</taxon>
        <taxon>Anacardiaceae</taxon>
        <taxon>Pistacia</taxon>
    </lineage>
</organism>
<protein>
    <submittedName>
        <fullName evidence="1">Uncharacterized protein</fullName>
    </submittedName>
</protein>
<gene>
    <name evidence="1" type="ORF">Pint_22688</name>
</gene>
<dbReference type="EMBL" id="CM047741">
    <property type="protein sequence ID" value="KAJ0039090.1"/>
    <property type="molecule type" value="Genomic_DNA"/>
</dbReference>
<keyword evidence="2" id="KW-1185">Reference proteome</keyword>
<reference evidence="2" key="1">
    <citation type="journal article" date="2023" name="G3 (Bethesda)">
        <title>Genome assembly and association tests identify interacting loci associated with vigor, precocity, and sex in interspecific pistachio rootstocks.</title>
        <authorList>
            <person name="Palmer W."/>
            <person name="Jacygrad E."/>
            <person name="Sagayaradj S."/>
            <person name="Cavanaugh K."/>
            <person name="Han R."/>
            <person name="Bertier L."/>
            <person name="Beede B."/>
            <person name="Kafkas S."/>
            <person name="Golino D."/>
            <person name="Preece J."/>
            <person name="Michelmore R."/>
        </authorList>
    </citation>
    <scope>NUCLEOTIDE SEQUENCE [LARGE SCALE GENOMIC DNA]</scope>
</reference>
<accession>A0ACC0YL87</accession>
<sequence length="211" mass="23992">MGERKDPNHMKLIKKSWASCHDIFKDGLSGFAYDQTTLTWHVELEVWDKLIESNPSAVEWRSKPVYNYDNVCELFAKDRANGEDASLNVVNDEGSENDSTSLGCQFEVSSRKLKNRHKVKEDSNPIKEAIHAVDRATHDLGEVLLLCANKSSLKDNELLEHLVEIGIEDDGELLRAQTFLLENPTKLCVFYSFPAHRRKSILMKMLENAAT</sequence>
<proteinExistence type="predicted"/>
<name>A0ACC0YL87_9ROSI</name>
<comment type="caution">
    <text evidence="1">The sequence shown here is derived from an EMBL/GenBank/DDBJ whole genome shotgun (WGS) entry which is preliminary data.</text>
</comment>
<dbReference type="Proteomes" id="UP001163603">
    <property type="component" value="Chromosome 6"/>
</dbReference>
<evidence type="ECO:0000313" key="2">
    <source>
        <dbReference type="Proteomes" id="UP001163603"/>
    </source>
</evidence>
<evidence type="ECO:0000313" key="1">
    <source>
        <dbReference type="EMBL" id="KAJ0039090.1"/>
    </source>
</evidence>